<dbReference type="InterPro" id="IPR036477">
    <property type="entry name" value="Formyl_transf_N_sf"/>
</dbReference>
<dbReference type="InterPro" id="IPR011034">
    <property type="entry name" value="Formyl_transferase-like_C_sf"/>
</dbReference>
<feature type="region of interest" description="Disordered" evidence="6">
    <location>
        <begin position="306"/>
        <end position="327"/>
    </location>
</feature>
<dbReference type="RefSeq" id="WP_343922771.1">
    <property type="nucleotide sequence ID" value="NZ_BAAAIR010000025.1"/>
</dbReference>
<evidence type="ECO:0000256" key="4">
    <source>
        <dbReference type="ARBA" id="ARBA00022917"/>
    </source>
</evidence>
<dbReference type="GeneID" id="303296428"/>
<comment type="similarity">
    <text evidence="1 5">Belongs to the Fmt family.</text>
</comment>
<protein>
    <recommendedName>
        <fullName evidence="2 5">Methionyl-tRNA formyltransferase</fullName>
        <ecNumber evidence="2 5">2.1.2.9</ecNumber>
    </recommendedName>
</protein>
<dbReference type="CDD" id="cd08646">
    <property type="entry name" value="FMT_core_Met-tRNA-FMT_N"/>
    <property type="match status" value="1"/>
</dbReference>
<evidence type="ECO:0000256" key="2">
    <source>
        <dbReference type="ARBA" id="ARBA00012261"/>
    </source>
</evidence>
<dbReference type="PANTHER" id="PTHR11138:SF5">
    <property type="entry name" value="METHIONYL-TRNA FORMYLTRANSFERASE, MITOCHONDRIAL"/>
    <property type="match status" value="1"/>
</dbReference>
<dbReference type="NCBIfam" id="TIGR00460">
    <property type="entry name" value="fmt"/>
    <property type="match status" value="1"/>
</dbReference>
<feature type="binding site" evidence="5">
    <location>
        <begin position="109"/>
        <end position="112"/>
    </location>
    <ligand>
        <name>(6S)-5,6,7,8-tetrahydrofolate</name>
        <dbReference type="ChEBI" id="CHEBI:57453"/>
    </ligand>
</feature>
<evidence type="ECO:0000313" key="9">
    <source>
        <dbReference type="EMBL" id="MFC5299461.1"/>
    </source>
</evidence>
<evidence type="ECO:0000256" key="6">
    <source>
        <dbReference type="SAM" id="MobiDB-lite"/>
    </source>
</evidence>
<keyword evidence="10" id="KW-1185">Reference proteome</keyword>
<comment type="function">
    <text evidence="5">Attaches a formyl group to the free amino group of methionyl-tRNA(fMet). The formyl group appears to play a dual role in the initiator identity of N-formylmethionyl-tRNA by promoting its recognition by IF2 and preventing the misappropriation of this tRNA by the elongation apparatus.</text>
</comment>
<organism evidence="9 10">
    <name type="scientific">Brachybacterium tyrofermentans</name>
    <dbReference type="NCBI Taxonomy" id="47848"/>
    <lineage>
        <taxon>Bacteria</taxon>
        <taxon>Bacillati</taxon>
        <taxon>Actinomycetota</taxon>
        <taxon>Actinomycetes</taxon>
        <taxon>Micrococcales</taxon>
        <taxon>Dermabacteraceae</taxon>
        <taxon>Brachybacterium</taxon>
    </lineage>
</organism>
<accession>A0ABW0FKZ3</accession>
<feature type="domain" description="Formyl transferase C-terminal" evidence="8">
    <location>
        <begin position="203"/>
        <end position="299"/>
    </location>
</feature>
<evidence type="ECO:0000256" key="3">
    <source>
        <dbReference type="ARBA" id="ARBA00022679"/>
    </source>
</evidence>
<dbReference type="PANTHER" id="PTHR11138">
    <property type="entry name" value="METHIONYL-TRNA FORMYLTRANSFERASE"/>
    <property type="match status" value="1"/>
</dbReference>
<dbReference type="InterPro" id="IPR005794">
    <property type="entry name" value="Fmt"/>
</dbReference>
<evidence type="ECO:0000259" key="8">
    <source>
        <dbReference type="Pfam" id="PF02911"/>
    </source>
</evidence>
<keyword evidence="3 5" id="KW-0808">Transferase</keyword>
<dbReference type="InterPro" id="IPR044135">
    <property type="entry name" value="Met-tRNA-FMT_C"/>
</dbReference>
<evidence type="ECO:0000259" key="7">
    <source>
        <dbReference type="Pfam" id="PF00551"/>
    </source>
</evidence>
<dbReference type="InterPro" id="IPR041711">
    <property type="entry name" value="Met-tRNA-FMT_N"/>
</dbReference>
<dbReference type="Pfam" id="PF02911">
    <property type="entry name" value="Formyl_trans_C"/>
    <property type="match status" value="1"/>
</dbReference>
<dbReference type="Gene3D" id="3.40.50.12230">
    <property type="match status" value="1"/>
</dbReference>
<dbReference type="HAMAP" id="MF_00182">
    <property type="entry name" value="Formyl_trans"/>
    <property type="match status" value="1"/>
</dbReference>
<dbReference type="SUPFAM" id="SSF50486">
    <property type="entry name" value="FMT C-terminal domain-like"/>
    <property type="match status" value="1"/>
</dbReference>
<evidence type="ECO:0000256" key="5">
    <source>
        <dbReference type="HAMAP-Rule" id="MF_00182"/>
    </source>
</evidence>
<dbReference type="EC" id="2.1.2.9" evidence="2 5"/>
<gene>
    <name evidence="5 9" type="primary">fmt</name>
    <name evidence="9" type="ORF">ACFPK8_18260</name>
</gene>
<sequence>MRLLFAGTPEAALPSLRTLLDSHHEVVGVLTRADAPSGRGRKLTPSPVTSLAREAGIPVLTPPTLRVAAVQQQIRELAPDAAPVVAYGNLVPQAALDIPAHGWVNLHFSLLPQWRGAAPAQRAVLAGQRETGMSVFRLEKGLDTGDLITTAPTTIGEFETSGELLERMAEDGAAVLLQALDALEAGTATFSPQDDARATHAAKLSTAEARIDWTRPAEEVSAHIRGMSPHPGAWTTLAGSRTKILGVEAAPEHEALAPGTIATTKRQVLVGTGTQAIALSRLAPAGKRPMRAADWARGAALLADAAFARGDQDEDQQQGQQQDGAQA</sequence>
<comment type="caution">
    <text evidence="9">The sequence shown here is derived from an EMBL/GenBank/DDBJ whole genome shotgun (WGS) entry which is preliminary data.</text>
</comment>
<proteinExistence type="inferred from homology"/>
<comment type="catalytic activity">
    <reaction evidence="5">
        <text>L-methionyl-tRNA(fMet) + (6R)-10-formyltetrahydrofolate = N-formyl-L-methionyl-tRNA(fMet) + (6S)-5,6,7,8-tetrahydrofolate + H(+)</text>
        <dbReference type="Rhea" id="RHEA:24380"/>
        <dbReference type="Rhea" id="RHEA-COMP:9952"/>
        <dbReference type="Rhea" id="RHEA-COMP:9953"/>
        <dbReference type="ChEBI" id="CHEBI:15378"/>
        <dbReference type="ChEBI" id="CHEBI:57453"/>
        <dbReference type="ChEBI" id="CHEBI:78530"/>
        <dbReference type="ChEBI" id="CHEBI:78844"/>
        <dbReference type="ChEBI" id="CHEBI:195366"/>
        <dbReference type="EC" id="2.1.2.9"/>
    </reaction>
</comment>
<feature type="domain" description="Formyl transferase N-terminal" evidence="7">
    <location>
        <begin position="4"/>
        <end position="180"/>
    </location>
</feature>
<evidence type="ECO:0000256" key="1">
    <source>
        <dbReference type="ARBA" id="ARBA00010699"/>
    </source>
</evidence>
<dbReference type="InterPro" id="IPR002376">
    <property type="entry name" value="Formyl_transf_N"/>
</dbReference>
<dbReference type="Proteomes" id="UP001595937">
    <property type="component" value="Unassembled WGS sequence"/>
</dbReference>
<dbReference type="InterPro" id="IPR005793">
    <property type="entry name" value="Formyl_trans_C"/>
</dbReference>
<dbReference type="Pfam" id="PF00551">
    <property type="entry name" value="Formyl_trans_N"/>
    <property type="match status" value="1"/>
</dbReference>
<dbReference type="SUPFAM" id="SSF53328">
    <property type="entry name" value="Formyltransferase"/>
    <property type="match status" value="1"/>
</dbReference>
<dbReference type="EMBL" id="JBHSLN010000088">
    <property type="protein sequence ID" value="MFC5299461.1"/>
    <property type="molecule type" value="Genomic_DNA"/>
</dbReference>
<feature type="compositionally biased region" description="Low complexity" evidence="6">
    <location>
        <begin position="317"/>
        <end position="327"/>
    </location>
</feature>
<evidence type="ECO:0000313" key="10">
    <source>
        <dbReference type="Proteomes" id="UP001595937"/>
    </source>
</evidence>
<dbReference type="GO" id="GO:0004479">
    <property type="term" value="F:methionyl-tRNA formyltransferase activity"/>
    <property type="evidence" value="ECO:0007669"/>
    <property type="project" value="UniProtKB-EC"/>
</dbReference>
<name>A0ABW0FKZ3_9MICO</name>
<reference evidence="10" key="1">
    <citation type="journal article" date="2019" name="Int. J. Syst. Evol. Microbiol.">
        <title>The Global Catalogue of Microorganisms (GCM) 10K type strain sequencing project: providing services to taxonomists for standard genome sequencing and annotation.</title>
        <authorList>
            <consortium name="The Broad Institute Genomics Platform"/>
            <consortium name="The Broad Institute Genome Sequencing Center for Infectious Disease"/>
            <person name="Wu L."/>
            <person name="Ma J."/>
        </authorList>
    </citation>
    <scope>NUCLEOTIDE SEQUENCE [LARGE SCALE GENOMIC DNA]</scope>
    <source>
        <strain evidence="10">CGMCC 1.16455</strain>
    </source>
</reference>
<keyword evidence="4 5" id="KW-0648">Protein biosynthesis</keyword>
<dbReference type="CDD" id="cd08704">
    <property type="entry name" value="Met_tRNA_FMT_C"/>
    <property type="match status" value="1"/>
</dbReference>